<evidence type="ECO:0000313" key="2">
    <source>
        <dbReference type="Proteomes" id="UP000233469"/>
    </source>
</evidence>
<proteinExistence type="predicted"/>
<dbReference type="AlphaFoldDB" id="A0A2N1M766"/>
<reference evidence="1 2" key="1">
    <citation type="submission" date="2016-04" db="EMBL/GenBank/DDBJ databases">
        <title>Genome analyses suggest a sexual origin of heterokaryosis in a supposedly ancient asexual fungus.</title>
        <authorList>
            <person name="Ropars J."/>
            <person name="Sedzielewska K."/>
            <person name="Noel J."/>
            <person name="Charron P."/>
            <person name="Farinelli L."/>
            <person name="Marton T."/>
            <person name="Kruger M."/>
            <person name="Pelin A."/>
            <person name="Brachmann A."/>
            <person name="Corradi N."/>
        </authorList>
    </citation>
    <scope>NUCLEOTIDE SEQUENCE [LARGE SCALE GENOMIC DNA]</scope>
    <source>
        <strain evidence="1 2">C2</strain>
    </source>
</reference>
<name>A0A2N1M766_9GLOM</name>
<reference evidence="1 2" key="2">
    <citation type="submission" date="2017-10" db="EMBL/GenBank/DDBJ databases">
        <title>Extensive intraspecific genome diversity in a model arbuscular mycorrhizal fungus.</title>
        <authorList>
            <person name="Chen E.C.H."/>
            <person name="Morin E."/>
            <person name="Baudet D."/>
            <person name="Noel J."/>
            <person name="Ndikumana S."/>
            <person name="Charron P."/>
            <person name="St-Onge C."/>
            <person name="Giorgi J."/>
            <person name="Grigoriev I.V."/>
            <person name="Roux C."/>
            <person name="Martin F.M."/>
            <person name="Corradi N."/>
        </authorList>
    </citation>
    <scope>NUCLEOTIDE SEQUENCE [LARGE SCALE GENOMIC DNA]</scope>
    <source>
        <strain evidence="1 2">C2</strain>
    </source>
</reference>
<organism evidence="1 2">
    <name type="scientific">Rhizophagus irregularis</name>
    <dbReference type="NCBI Taxonomy" id="588596"/>
    <lineage>
        <taxon>Eukaryota</taxon>
        <taxon>Fungi</taxon>
        <taxon>Fungi incertae sedis</taxon>
        <taxon>Mucoromycota</taxon>
        <taxon>Glomeromycotina</taxon>
        <taxon>Glomeromycetes</taxon>
        <taxon>Glomerales</taxon>
        <taxon>Glomeraceae</taxon>
        <taxon>Rhizophagus</taxon>
    </lineage>
</organism>
<comment type="caution">
    <text evidence="1">The sequence shown here is derived from an EMBL/GenBank/DDBJ whole genome shotgun (WGS) entry which is preliminary data.</text>
</comment>
<sequence length="50" mass="5874">RCLASVNILCEVSRRWCRSWIQDGIKAGKLRDPIYTESGTRNAWLFNEFL</sequence>
<accession>A0A2N1M766</accession>
<gene>
    <name evidence="1" type="ORF">RhiirC2_763926</name>
</gene>
<protein>
    <submittedName>
        <fullName evidence="1">Uncharacterized protein</fullName>
    </submittedName>
</protein>
<feature type="non-terminal residue" evidence="1">
    <location>
        <position position="1"/>
    </location>
</feature>
<feature type="non-terminal residue" evidence="1">
    <location>
        <position position="50"/>
    </location>
</feature>
<dbReference type="EMBL" id="LLXL01004349">
    <property type="protein sequence ID" value="PKK57476.1"/>
    <property type="molecule type" value="Genomic_DNA"/>
</dbReference>
<dbReference type="Proteomes" id="UP000233469">
    <property type="component" value="Unassembled WGS sequence"/>
</dbReference>
<evidence type="ECO:0000313" key="1">
    <source>
        <dbReference type="EMBL" id="PKK57476.1"/>
    </source>
</evidence>